<evidence type="ECO:0000313" key="2">
    <source>
        <dbReference type="EMBL" id="AGL03919.1"/>
    </source>
</evidence>
<dbReference type="OrthoDB" id="1808705at2"/>
<feature type="transmembrane region" description="Helical" evidence="1">
    <location>
        <begin position="6"/>
        <end position="28"/>
    </location>
</feature>
<dbReference type="KEGG" id="dgi:Desgi_4695"/>
<accession>R4KML0</accession>
<dbReference type="HOGENOM" id="CLU_2034278_0_0_9"/>
<dbReference type="Proteomes" id="UP000013520">
    <property type="component" value="Chromosome"/>
</dbReference>
<keyword evidence="1" id="KW-0812">Transmembrane</keyword>
<sequence>MEDKVIQISYDVLAVLIPALVALLFELIRRKLGTENLNKIAVQLETKQDLALLAVRFVEQVYKDAGGQAKFNEALEWLSARANEHGIKITADEARGLIEAALRELKDSFGEEWANLGKPAA</sequence>
<dbReference type="RefSeq" id="WP_006522237.1">
    <property type="nucleotide sequence ID" value="NC_021184.1"/>
</dbReference>
<dbReference type="STRING" id="767817.Desgi_4695"/>
<dbReference type="AlphaFoldDB" id="R4KML0"/>
<keyword evidence="1" id="KW-0472">Membrane</keyword>
<dbReference type="EMBL" id="CP003273">
    <property type="protein sequence ID" value="AGL03919.1"/>
    <property type="molecule type" value="Genomic_DNA"/>
</dbReference>
<keyword evidence="1" id="KW-1133">Transmembrane helix</keyword>
<keyword evidence="3" id="KW-1185">Reference proteome</keyword>
<organism evidence="2 3">
    <name type="scientific">Desulfoscipio gibsoniae DSM 7213</name>
    <dbReference type="NCBI Taxonomy" id="767817"/>
    <lineage>
        <taxon>Bacteria</taxon>
        <taxon>Bacillati</taxon>
        <taxon>Bacillota</taxon>
        <taxon>Clostridia</taxon>
        <taxon>Eubacteriales</taxon>
        <taxon>Desulfallaceae</taxon>
        <taxon>Desulfoscipio</taxon>
    </lineage>
</organism>
<reference evidence="2 3" key="1">
    <citation type="submission" date="2012-01" db="EMBL/GenBank/DDBJ databases">
        <title>Complete sequence of Desulfotomaculum gibsoniae DSM 7213.</title>
        <authorList>
            <consortium name="US DOE Joint Genome Institute"/>
            <person name="Lucas S."/>
            <person name="Han J."/>
            <person name="Lapidus A."/>
            <person name="Cheng J.-F."/>
            <person name="Goodwin L."/>
            <person name="Pitluck S."/>
            <person name="Peters L."/>
            <person name="Ovchinnikova G."/>
            <person name="Teshima H."/>
            <person name="Detter J.C."/>
            <person name="Han C."/>
            <person name="Tapia R."/>
            <person name="Land M."/>
            <person name="Hauser L."/>
            <person name="Kyrpides N."/>
            <person name="Ivanova N."/>
            <person name="Pagani I."/>
            <person name="Parshina S."/>
            <person name="Plugge C."/>
            <person name="Muyzer G."/>
            <person name="Kuever J."/>
            <person name="Ivanova A."/>
            <person name="Nazina T."/>
            <person name="Klenk H.-P."/>
            <person name="Brambilla E."/>
            <person name="Spring S."/>
            <person name="Stams A.F."/>
            <person name="Woyke T."/>
        </authorList>
    </citation>
    <scope>NUCLEOTIDE SEQUENCE [LARGE SCALE GENOMIC DNA]</scope>
    <source>
        <strain evidence="2 3">DSM 7213</strain>
    </source>
</reference>
<proteinExistence type="predicted"/>
<gene>
    <name evidence="2" type="ORF">Desgi_4695</name>
</gene>
<evidence type="ECO:0000313" key="3">
    <source>
        <dbReference type="Proteomes" id="UP000013520"/>
    </source>
</evidence>
<protein>
    <submittedName>
        <fullName evidence="2">Phage holin protein (Holin_LLH)</fullName>
    </submittedName>
</protein>
<dbReference type="TCDB" id="1.E.26.1.8">
    <property type="family name" value="the holin llh (holin llh) family"/>
</dbReference>
<dbReference type="eggNOG" id="ENOG5033J60">
    <property type="taxonomic scope" value="Bacteria"/>
</dbReference>
<dbReference type="Pfam" id="PF09682">
    <property type="entry name" value="Phage_holin_6_1"/>
    <property type="match status" value="1"/>
</dbReference>
<dbReference type="InterPro" id="IPR010026">
    <property type="entry name" value="Phage_holin_LL-H"/>
</dbReference>
<evidence type="ECO:0000256" key="1">
    <source>
        <dbReference type="SAM" id="Phobius"/>
    </source>
</evidence>
<name>R4KML0_9FIRM</name>